<keyword evidence="2" id="KW-1185">Reference proteome</keyword>
<gene>
    <name evidence="1" type="ORF">TWF694_006806</name>
</gene>
<dbReference type="AlphaFoldDB" id="A0AAV9XL95"/>
<accession>A0AAV9XL95</accession>
<evidence type="ECO:0000313" key="1">
    <source>
        <dbReference type="EMBL" id="KAK6542867.1"/>
    </source>
</evidence>
<dbReference type="Proteomes" id="UP001365542">
    <property type="component" value="Unassembled WGS sequence"/>
</dbReference>
<sequence length="93" mass="10254">MQIRYRGELGRGRILHAPQQHVNRQRTSMKPITPNVTPMMVPTVLSVELELEDSARATVGVYDVVSSGVVKGEVRKVRVKGEVPLDIVGAYSV</sequence>
<evidence type="ECO:0000313" key="2">
    <source>
        <dbReference type="Proteomes" id="UP001365542"/>
    </source>
</evidence>
<protein>
    <submittedName>
        <fullName evidence="1">Uncharacterized protein</fullName>
    </submittedName>
</protein>
<organism evidence="1 2">
    <name type="scientific">Orbilia ellipsospora</name>
    <dbReference type="NCBI Taxonomy" id="2528407"/>
    <lineage>
        <taxon>Eukaryota</taxon>
        <taxon>Fungi</taxon>
        <taxon>Dikarya</taxon>
        <taxon>Ascomycota</taxon>
        <taxon>Pezizomycotina</taxon>
        <taxon>Orbiliomycetes</taxon>
        <taxon>Orbiliales</taxon>
        <taxon>Orbiliaceae</taxon>
        <taxon>Orbilia</taxon>
    </lineage>
</organism>
<dbReference type="EMBL" id="JAVHJO010000002">
    <property type="protein sequence ID" value="KAK6542867.1"/>
    <property type="molecule type" value="Genomic_DNA"/>
</dbReference>
<name>A0AAV9XL95_9PEZI</name>
<reference evidence="1 2" key="1">
    <citation type="submission" date="2019-10" db="EMBL/GenBank/DDBJ databases">
        <authorList>
            <person name="Palmer J.M."/>
        </authorList>
    </citation>
    <scope>NUCLEOTIDE SEQUENCE [LARGE SCALE GENOMIC DNA]</scope>
    <source>
        <strain evidence="1 2">TWF694</strain>
    </source>
</reference>
<proteinExistence type="predicted"/>
<comment type="caution">
    <text evidence="1">The sequence shown here is derived from an EMBL/GenBank/DDBJ whole genome shotgun (WGS) entry which is preliminary data.</text>
</comment>